<proteinExistence type="inferred from homology"/>
<dbReference type="PANTHER" id="PTHR44196">
    <property type="entry name" value="DEHYDROGENASE/REDUCTASE SDR FAMILY MEMBER 7B"/>
    <property type="match status" value="1"/>
</dbReference>
<dbReference type="GO" id="GO:0016491">
    <property type="term" value="F:oxidoreductase activity"/>
    <property type="evidence" value="ECO:0007669"/>
    <property type="project" value="UniProtKB-KW"/>
</dbReference>
<dbReference type="Proteomes" id="UP000184170">
    <property type="component" value="Unassembled WGS sequence"/>
</dbReference>
<name>A0A1M4VW64_9GAMM</name>
<evidence type="ECO:0000313" key="5">
    <source>
        <dbReference type="Proteomes" id="UP000184170"/>
    </source>
</evidence>
<dbReference type="InterPro" id="IPR002347">
    <property type="entry name" value="SDR_fam"/>
</dbReference>
<evidence type="ECO:0000256" key="2">
    <source>
        <dbReference type="ARBA" id="ARBA00023002"/>
    </source>
</evidence>
<keyword evidence="2" id="KW-0560">Oxidoreductase</keyword>
<sequence length="258" mass="28834">MTVIRDKTIWVTGASSGIGRALALRLAEQNNFVIASSRGRDALAELQQSCPKRIRILDCDVGDDEQMEQAAARLAEMTDHLDLVIACAGTCEYDDNLQLDTASYRRVFDANYFGVVNTLRSALPLLANSRTPVFAAVGSLSSVVGFPRAEAYGASKAALGYFLDAVRADACRTNLRVVHIRPGFIDTPLTQRNDFDMPFLMTADQAAECIERGLASKKHTIDFPRRLSWPLRFLGFFRSLWFRYCAPRMTRIRTLRKT</sequence>
<comment type="similarity">
    <text evidence="1">Belongs to the short-chain dehydrogenases/reductases (SDR) family.</text>
</comment>
<dbReference type="STRING" id="494016.SAMN04487965_0527"/>
<dbReference type="InterPro" id="IPR057326">
    <property type="entry name" value="KR_dom"/>
</dbReference>
<dbReference type="InterPro" id="IPR020904">
    <property type="entry name" value="Sc_DH/Rdtase_CS"/>
</dbReference>
<accession>A0A1M4VW64</accession>
<dbReference type="AlphaFoldDB" id="A0A1M4VW64"/>
<dbReference type="RefSeq" id="WP_073271164.1">
    <property type="nucleotide sequence ID" value="NZ_FQVA01000001.1"/>
</dbReference>
<evidence type="ECO:0000259" key="3">
    <source>
        <dbReference type="SMART" id="SM00822"/>
    </source>
</evidence>
<dbReference type="SUPFAM" id="SSF51735">
    <property type="entry name" value="NAD(P)-binding Rossmann-fold domains"/>
    <property type="match status" value="1"/>
</dbReference>
<dbReference type="EMBL" id="FQVA01000001">
    <property type="protein sequence ID" value="SHE72972.1"/>
    <property type="molecule type" value="Genomic_DNA"/>
</dbReference>
<evidence type="ECO:0000256" key="1">
    <source>
        <dbReference type="ARBA" id="ARBA00006484"/>
    </source>
</evidence>
<dbReference type="PANTHER" id="PTHR44196:SF1">
    <property type="entry name" value="DEHYDROGENASE_REDUCTASE SDR FAMILY MEMBER 7B"/>
    <property type="match status" value="1"/>
</dbReference>
<dbReference type="OrthoDB" id="335726at2"/>
<dbReference type="SMART" id="SM00822">
    <property type="entry name" value="PKS_KR"/>
    <property type="match status" value="1"/>
</dbReference>
<dbReference type="PROSITE" id="PS00061">
    <property type="entry name" value="ADH_SHORT"/>
    <property type="match status" value="1"/>
</dbReference>
<dbReference type="PRINTS" id="PR00081">
    <property type="entry name" value="GDHRDH"/>
</dbReference>
<evidence type="ECO:0000313" key="4">
    <source>
        <dbReference type="EMBL" id="SHE72972.1"/>
    </source>
</evidence>
<gene>
    <name evidence="4" type="ORF">SAMN04487965_0527</name>
</gene>
<dbReference type="GO" id="GO:0016020">
    <property type="term" value="C:membrane"/>
    <property type="evidence" value="ECO:0007669"/>
    <property type="project" value="TreeGrafter"/>
</dbReference>
<dbReference type="Pfam" id="PF00106">
    <property type="entry name" value="adh_short"/>
    <property type="match status" value="1"/>
</dbReference>
<dbReference type="InterPro" id="IPR036291">
    <property type="entry name" value="NAD(P)-bd_dom_sf"/>
</dbReference>
<feature type="domain" description="Ketoreductase" evidence="3">
    <location>
        <begin position="7"/>
        <end position="188"/>
    </location>
</feature>
<dbReference type="Gene3D" id="3.40.50.720">
    <property type="entry name" value="NAD(P)-binding Rossmann-like Domain"/>
    <property type="match status" value="1"/>
</dbReference>
<protein>
    <submittedName>
        <fullName evidence="4">Short-chain dehydrogenase</fullName>
    </submittedName>
</protein>
<reference evidence="5" key="1">
    <citation type="submission" date="2016-11" db="EMBL/GenBank/DDBJ databases">
        <authorList>
            <person name="Varghese N."/>
            <person name="Submissions S."/>
        </authorList>
    </citation>
    <scope>NUCLEOTIDE SEQUENCE [LARGE SCALE GENOMIC DNA]</scope>
    <source>
        <strain evidence="5">CGMCC 1.7063</strain>
    </source>
</reference>
<keyword evidence="5" id="KW-1185">Reference proteome</keyword>
<organism evidence="4 5">
    <name type="scientific">Microbulbifer donghaiensis</name>
    <dbReference type="NCBI Taxonomy" id="494016"/>
    <lineage>
        <taxon>Bacteria</taxon>
        <taxon>Pseudomonadati</taxon>
        <taxon>Pseudomonadota</taxon>
        <taxon>Gammaproteobacteria</taxon>
        <taxon>Cellvibrionales</taxon>
        <taxon>Microbulbiferaceae</taxon>
        <taxon>Microbulbifer</taxon>
    </lineage>
</organism>